<dbReference type="AlphaFoldDB" id="A0A6P1Y2T4"/>
<evidence type="ECO:0000313" key="1">
    <source>
        <dbReference type="EMBL" id="QHX44206.1"/>
    </source>
</evidence>
<protein>
    <submittedName>
        <fullName evidence="1">Uncharacterized protein</fullName>
    </submittedName>
</protein>
<name>A0A6P1Y2T4_9SPIR</name>
<reference evidence="1 2" key="1">
    <citation type="submission" date="2020-01" db="EMBL/GenBank/DDBJ databases">
        <title>Complete genome sequence of a human oral phylogroup 1 Treponema sp. strain ATCC 700766, originally isolated from periodontitis dental plaque.</title>
        <authorList>
            <person name="Chan Y."/>
            <person name="Huo Y.-B."/>
            <person name="Yu X.-L."/>
            <person name="Zeng H."/>
            <person name="Leung W.-K."/>
            <person name="Watt R.M."/>
        </authorList>
    </citation>
    <scope>NUCLEOTIDE SEQUENCE [LARGE SCALE GENOMIC DNA]</scope>
    <source>
        <strain evidence="1 2">OMZ 804</strain>
    </source>
</reference>
<sequence length="98" mass="11633">MKKWKRFKARVIDHLVITDEHITMEVVIESCRKNLYVACFDAHLEKSDMPNIKNNDFANLFLRGHYYGFGVNWKSINSQAIDWSECRLSEKLQRRITA</sequence>
<dbReference type="KEGG" id="trz:GWP43_12915"/>
<organism evidence="1 2">
    <name type="scientific">Treponema vincentii</name>
    <dbReference type="NCBI Taxonomy" id="69710"/>
    <lineage>
        <taxon>Bacteria</taxon>
        <taxon>Pseudomonadati</taxon>
        <taxon>Spirochaetota</taxon>
        <taxon>Spirochaetia</taxon>
        <taxon>Spirochaetales</taxon>
        <taxon>Treponemataceae</taxon>
        <taxon>Treponema</taxon>
    </lineage>
</organism>
<accession>A0A6P1Y2T4</accession>
<dbReference type="RefSeq" id="WP_162664486.1">
    <property type="nucleotide sequence ID" value="NZ_CP048020.1"/>
</dbReference>
<proteinExistence type="predicted"/>
<dbReference type="Proteomes" id="UP000464374">
    <property type="component" value="Chromosome"/>
</dbReference>
<dbReference type="EMBL" id="CP048020">
    <property type="protein sequence ID" value="QHX44206.1"/>
    <property type="molecule type" value="Genomic_DNA"/>
</dbReference>
<evidence type="ECO:0000313" key="2">
    <source>
        <dbReference type="Proteomes" id="UP000464374"/>
    </source>
</evidence>
<gene>
    <name evidence="1" type="ORF">GWP43_12915</name>
</gene>